<evidence type="ECO:0000256" key="4">
    <source>
        <dbReference type="ARBA" id="ARBA00022679"/>
    </source>
</evidence>
<evidence type="ECO:0000256" key="6">
    <source>
        <dbReference type="ARBA" id="ARBA00022989"/>
    </source>
</evidence>
<feature type="domain" description="Glycosyltransferase 2-like" evidence="10">
    <location>
        <begin position="15"/>
        <end position="176"/>
    </location>
</feature>
<organism evidence="11 12">
    <name type="scientific">Magnetospirillum aberrantis SpK</name>
    <dbReference type="NCBI Taxonomy" id="908842"/>
    <lineage>
        <taxon>Bacteria</taxon>
        <taxon>Pseudomonadati</taxon>
        <taxon>Pseudomonadota</taxon>
        <taxon>Alphaproteobacteria</taxon>
        <taxon>Rhodospirillales</taxon>
        <taxon>Rhodospirillaceae</taxon>
        <taxon>Magnetospirillum</taxon>
    </lineage>
</organism>
<feature type="transmembrane region" description="Helical" evidence="9">
    <location>
        <begin position="239"/>
        <end position="260"/>
    </location>
</feature>
<keyword evidence="7 9" id="KW-0472">Membrane</keyword>
<evidence type="ECO:0000256" key="1">
    <source>
        <dbReference type="ARBA" id="ARBA00004651"/>
    </source>
</evidence>
<evidence type="ECO:0000259" key="10">
    <source>
        <dbReference type="Pfam" id="PF00535"/>
    </source>
</evidence>
<dbReference type="GO" id="GO:0005886">
    <property type="term" value="C:plasma membrane"/>
    <property type="evidence" value="ECO:0007669"/>
    <property type="project" value="UniProtKB-SubCell"/>
</dbReference>
<dbReference type="PANTHER" id="PTHR48090">
    <property type="entry name" value="UNDECAPRENYL-PHOSPHATE 4-DEOXY-4-FORMAMIDO-L-ARABINOSE TRANSFERASE-RELATED"/>
    <property type="match status" value="1"/>
</dbReference>
<proteinExistence type="inferred from homology"/>
<evidence type="ECO:0000256" key="8">
    <source>
        <dbReference type="ARBA" id="ARBA00038152"/>
    </source>
</evidence>
<dbReference type="RefSeq" id="WP_163678165.1">
    <property type="nucleotide sequence ID" value="NZ_JAAIYP010000035.1"/>
</dbReference>
<dbReference type="Gene3D" id="3.90.550.10">
    <property type="entry name" value="Spore Coat Polysaccharide Biosynthesis Protein SpsA, Chain A"/>
    <property type="match status" value="1"/>
</dbReference>
<evidence type="ECO:0000256" key="9">
    <source>
        <dbReference type="SAM" id="Phobius"/>
    </source>
</evidence>
<evidence type="ECO:0000256" key="2">
    <source>
        <dbReference type="ARBA" id="ARBA00022475"/>
    </source>
</evidence>
<comment type="caution">
    <text evidence="11">The sequence shown here is derived from an EMBL/GenBank/DDBJ whole genome shotgun (WGS) entry which is preliminary data.</text>
</comment>
<evidence type="ECO:0000256" key="7">
    <source>
        <dbReference type="ARBA" id="ARBA00023136"/>
    </source>
</evidence>
<reference evidence="11 12" key="1">
    <citation type="submission" date="2020-02" db="EMBL/GenBank/DDBJ databases">
        <authorList>
            <person name="Dziuba M."/>
            <person name="Kuznetsov B."/>
            <person name="Mardanov A."/>
            <person name="Ravin N."/>
            <person name="Grouzdev D."/>
        </authorList>
    </citation>
    <scope>NUCLEOTIDE SEQUENCE [LARGE SCALE GENOMIC DNA]</scope>
    <source>
        <strain evidence="11 12">SpK</strain>
    </source>
</reference>
<evidence type="ECO:0000313" key="12">
    <source>
        <dbReference type="Proteomes" id="UP000480684"/>
    </source>
</evidence>
<dbReference type="SUPFAM" id="SSF53448">
    <property type="entry name" value="Nucleotide-diphospho-sugar transferases"/>
    <property type="match status" value="1"/>
</dbReference>
<evidence type="ECO:0000313" key="11">
    <source>
        <dbReference type="EMBL" id="NFV80269.1"/>
    </source>
</evidence>
<keyword evidence="5 9" id="KW-0812">Transmembrane</keyword>
<keyword evidence="4 11" id="KW-0808">Transferase</keyword>
<dbReference type="PANTHER" id="PTHR48090:SF1">
    <property type="entry name" value="PROPHAGE BACTOPRENOL GLUCOSYL TRANSFERASE HOMOLOG"/>
    <property type="match status" value="1"/>
</dbReference>
<dbReference type="AlphaFoldDB" id="A0A7C9UVU7"/>
<sequence length="327" mass="36269">MTNSSASPFSPPILSLVVPMFNEAGNLDGLFDRLAQVLGGLDASYEIVCVDDGSSDDTVARVVDHHGRDPRIKLVELSRNFGKELALTAGLKHARGRCVVMIDADLQHPPEVIGEMLEKWREGYEMVIAVRRGRDDESAFKRSAAKVFYELFGRVSEVQLPRGAGDFRLLDRKVVDVLNAMPEHTRFMKGLYAWVGFRQVTIPYDVAPRAAGQTKFNAFRLWRLAIDGITSFTSVPLKVWTFAGMLVAAFALLYGLLFIVKTLILGIDVPGYPSLIVAITFFSGVQLISLGVIGEYLGRVFSEVKQRPLFVVRQAVGFEAETKDEPR</sequence>
<evidence type="ECO:0000256" key="3">
    <source>
        <dbReference type="ARBA" id="ARBA00022676"/>
    </source>
</evidence>
<keyword evidence="12" id="KW-1185">Reference proteome</keyword>
<gene>
    <name evidence="11" type="ORF">G4223_09110</name>
</gene>
<dbReference type="InterPro" id="IPR050256">
    <property type="entry name" value="Glycosyltransferase_2"/>
</dbReference>
<keyword evidence="3" id="KW-0328">Glycosyltransferase</keyword>
<feature type="transmembrane region" description="Helical" evidence="9">
    <location>
        <begin position="272"/>
        <end position="297"/>
    </location>
</feature>
<accession>A0A7C9UVU7</accession>
<keyword evidence="6 9" id="KW-1133">Transmembrane helix</keyword>
<comment type="similarity">
    <text evidence="8">Belongs to the glycosyltransferase 2 family. GtrB subfamily.</text>
</comment>
<dbReference type="Pfam" id="PF00535">
    <property type="entry name" value="Glycos_transf_2"/>
    <property type="match status" value="1"/>
</dbReference>
<dbReference type="InterPro" id="IPR029044">
    <property type="entry name" value="Nucleotide-diphossugar_trans"/>
</dbReference>
<dbReference type="Proteomes" id="UP000480684">
    <property type="component" value="Unassembled WGS sequence"/>
</dbReference>
<protein>
    <submittedName>
        <fullName evidence="11">Glycosyltransferase family 2 protein</fullName>
    </submittedName>
</protein>
<name>A0A7C9UVU7_9PROT</name>
<dbReference type="InterPro" id="IPR001173">
    <property type="entry name" value="Glyco_trans_2-like"/>
</dbReference>
<comment type="subcellular location">
    <subcellularLocation>
        <location evidence="1">Cell membrane</location>
        <topology evidence="1">Multi-pass membrane protein</topology>
    </subcellularLocation>
</comment>
<evidence type="ECO:0000256" key="5">
    <source>
        <dbReference type="ARBA" id="ARBA00022692"/>
    </source>
</evidence>
<dbReference type="FunFam" id="3.90.550.10:FF:000079">
    <property type="entry name" value="Probable glycosyl transferase"/>
    <property type="match status" value="1"/>
</dbReference>
<dbReference type="EMBL" id="JAAIYP010000035">
    <property type="protein sequence ID" value="NFV80269.1"/>
    <property type="molecule type" value="Genomic_DNA"/>
</dbReference>
<dbReference type="CDD" id="cd04187">
    <property type="entry name" value="DPM1_like_bac"/>
    <property type="match status" value="1"/>
</dbReference>
<dbReference type="GO" id="GO:0016757">
    <property type="term" value="F:glycosyltransferase activity"/>
    <property type="evidence" value="ECO:0007669"/>
    <property type="project" value="UniProtKB-KW"/>
</dbReference>
<keyword evidence="2" id="KW-1003">Cell membrane</keyword>